<evidence type="ECO:0000313" key="4">
    <source>
        <dbReference type="Proteomes" id="UP001597273"/>
    </source>
</evidence>
<proteinExistence type="predicted"/>
<feature type="domain" description="STAS" evidence="2">
    <location>
        <begin position="164"/>
        <end position="275"/>
    </location>
</feature>
<comment type="caution">
    <text evidence="3">The sequence shown here is derived from an EMBL/GenBank/DDBJ whole genome shotgun (WGS) entry which is preliminary data.</text>
</comment>
<dbReference type="RefSeq" id="WP_204890221.1">
    <property type="nucleotide sequence ID" value="NZ_JBHUFW010000011.1"/>
</dbReference>
<dbReference type="PROSITE" id="PS50801">
    <property type="entry name" value="STAS"/>
    <property type="match status" value="1"/>
</dbReference>
<dbReference type="PANTHER" id="PTHR33745">
    <property type="entry name" value="RSBT ANTAGONIST PROTEIN RSBS-RELATED"/>
    <property type="match status" value="1"/>
</dbReference>
<dbReference type="Gene3D" id="3.30.750.24">
    <property type="entry name" value="STAS domain"/>
    <property type="match status" value="1"/>
</dbReference>
<dbReference type="Proteomes" id="UP001597273">
    <property type="component" value="Unassembled WGS sequence"/>
</dbReference>
<accession>A0ABW4QJK7</accession>
<dbReference type="CDD" id="cd07041">
    <property type="entry name" value="STAS_RsbR_RsbS_like"/>
    <property type="match status" value="1"/>
</dbReference>
<dbReference type="SUPFAM" id="SSF52091">
    <property type="entry name" value="SpoIIaa-like"/>
    <property type="match status" value="1"/>
</dbReference>
<dbReference type="EMBL" id="JBHUFW010000011">
    <property type="protein sequence ID" value="MFD1863813.1"/>
    <property type="molecule type" value="Genomic_DNA"/>
</dbReference>
<dbReference type="InterPro" id="IPR051932">
    <property type="entry name" value="Bact_StressResp_Reg"/>
</dbReference>
<dbReference type="PANTHER" id="PTHR33745:SF3">
    <property type="entry name" value="RSBT CO-ANTAGONIST PROTEIN RSBRC"/>
    <property type="match status" value="1"/>
</dbReference>
<dbReference type="InterPro" id="IPR002645">
    <property type="entry name" value="STAS_dom"/>
</dbReference>
<dbReference type="Pfam" id="PF01740">
    <property type="entry name" value="STAS"/>
    <property type="match status" value="1"/>
</dbReference>
<evidence type="ECO:0000256" key="1">
    <source>
        <dbReference type="ARBA" id="ARBA00022553"/>
    </source>
</evidence>
<sequence>MLIDKELHEYICDRTWDLTEQWYETLDKSQGGVYSSADPEKIKTLKKQNHAFHVRFCDMFAKDHADFLQDFQDWINEIAEDEEHISTPLVSVIGEFLRTQEQYLGLVGDYAAQNQRKVSYEQLKTWNLAIVRTISDIILKFTQQSTDAAQKRLQNQQEIIVEMSAPVILLTKNTGLLPLIGEITSHRAQIVFEKTLKQSSKHNLEKLFVDLSGVPVIDTMVAQQIFQLISGLKIIGVQTALSGISPVIAQTAVHLGIKFVDIEVYNTLAQALHQNEIEFMEYK</sequence>
<keyword evidence="1" id="KW-0597">Phosphoprotein</keyword>
<evidence type="ECO:0000313" key="3">
    <source>
        <dbReference type="EMBL" id="MFD1863813.1"/>
    </source>
</evidence>
<keyword evidence="4" id="KW-1185">Reference proteome</keyword>
<organism evidence="3 4">
    <name type="scientific">Planococcus chinensis</name>
    <dbReference type="NCBI Taxonomy" id="272917"/>
    <lineage>
        <taxon>Bacteria</taxon>
        <taxon>Bacillati</taxon>
        <taxon>Bacillota</taxon>
        <taxon>Bacilli</taxon>
        <taxon>Bacillales</taxon>
        <taxon>Caryophanaceae</taxon>
        <taxon>Planococcus</taxon>
    </lineage>
</organism>
<protein>
    <submittedName>
        <fullName evidence="3">STAS domain-containing protein</fullName>
    </submittedName>
</protein>
<gene>
    <name evidence="3" type="ORF">ACFSDB_12965</name>
</gene>
<dbReference type="InterPro" id="IPR036513">
    <property type="entry name" value="STAS_dom_sf"/>
</dbReference>
<evidence type="ECO:0000259" key="2">
    <source>
        <dbReference type="PROSITE" id="PS50801"/>
    </source>
</evidence>
<reference evidence="4" key="1">
    <citation type="journal article" date="2019" name="Int. J. Syst. Evol. Microbiol.">
        <title>The Global Catalogue of Microorganisms (GCM) 10K type strain sequencing project: providing services to taxonomists for standard genome sequencing and annotation.</title>
        <authorList>
            <consortium name="The Broad Institute Genomics Platform"/>
            <consortium name="The Broad Institute Genome Sequencing Center for Infectious Disease"/>
            <person name="Wu L."/>
            <person name="Ma J."/>
        </authorList>
    </citation>
    <scope>NUCLEOTIDE SEQUENCE [LARGE SCALE GENOMIC DNA]</scope>
    <source>
        <strain evidence="4">CGMCC 1.15475</strain>
    </source>
</reference>
<name>A0ABW4QJK7_9BACL</name>